<sequence length="483" mass="49693">MTTSSHVRNGSGAWGAISRQRWKILAVAVLMAVLGYVLPSQLLTPSYATTSTITLSKDRPYDPTTSNASSLGDPTKWATLQAAVAGSETVLAVAESTLPVDLRPTFRDGLEIVAVDESNQITVTAAAEDPQDAATIADAVATAYQTVNTQKVQQATTAALAAVGSDTDQQQTVNLNASAYGNGISVLDAAPVPTVASPPYAWQIAVLAGLVGLLAASGAVAWRAHLNQRVDSPPLEDVAELGRWTSAPRGRGIGDQNSVESRNAGIVLVGLQHLGHLRTPRLEVSSVLVTAATGNAGALATGLAAAAARSGRRVVLVDADEDGSRLAAFGAPVAGAEQRILPERRWSEEIHPWVIGGGAVVGVLPLEARSLQPHVVGAGVRHLVEAGYLVIFVGGSVVNSPVAFAVAGEVDAVLVQIEAEPRAEVVSRTLAQLSIAAPSVVAQVVVGDTSNGTPASGERGEPLRQRPVAQPPAQTPEVSGHRG</sequence>
<feature type="transmembrane region" description="Helical" evidence="2">
    <location>
        <begin position="200"/>
        <end position="222"/>
    </location>
</feature>
<dbReference type="InterPro" id="IPR027417">
    <property type="entry name" value="P-loop_NTPase"/>
</dbReference>
<dbReference type="AlphaFoldDB" id="A0A7W4XW94"/>
<name>A0A7W4XW94_KINRA</name>
<dbReference type="InterPro" id="IPR050445">
    <property type="entry name" value="Bact_polysacc_biosynth/exp"/>
</dbReference>
<comment type="caution">
    <text evidence="3">The sequence shown here is derived from an EMBL/GenBank/DDBJ whole genome shotgun (WGS) entry which is preliminary data.</text>
</comment>
<evidence type="ECO:0000313" key="3">
    <source>
        <dbReference type="EMBL" id="MBB2900796.1"/>
    </source>
</evidence>
<dbReference type="OMA" id="WKILAVA"/>
<reference evidence="3 4" key="1">
    <citation type="submission" date="2020-08" db="EMBL/GenBank/DDBJ databases">
        <title>The Agave Microbiome: Exploring the role of microbial communities in plant adaptations to desert environments.</title>
        <authorList>
            <person name="Partida-Martinez L.P."/>
        </authorList>
    </citation>
    <scope>NUCLEOTIDE SEQUENCE [LARGE SCALE GENOMIC DNA]</scope>
    <source>
        <strain evidence="3 4">AS2.23</strain>
    </source>
</reference>
<dbReference type="RefSeq" id="WP_012085111.1">
    <property type="nucleotide sequence ID" value="NZ_JACHVY010000001.1"/>
</dbReference>
<dbReference type="Gene3D" id="3.40.50.300">
    <property type="entry name" value="P-loop containing nucleotide triphosphate hydrolases"/>
    <property type="match status" value="1"/>
</dbReference>
<gene>
    <name evidence="3" type="ORF">FHR75_001584</name>
</gene>
<protein>
    <submittedName>
        <fullName evidence="3">Capsular polysaccharide biosynthesis protein</fullName>
    </submittedName>
</protein>
<keyword evidence="2" id="KW-0472">Membrane</keyword>
<keyword evidence="2" id="KW-0812">Transmembrane</keyword>
<dbReference type="PANTHER" id="PTHR32309:SF31">
    <property type="entry name" value="CAPSULAR EXOPOLYSACCHARIDE FAMILY"/>
    <property type="match status" value="1"/>
</dbReference>
<feature type="region of interest" description="Disordered" evidence="1">
    <location>
        <begin position="448"/>
        <end position="483"/>
    </location>
</feature>
<evidence type="ECO:0000256" key="1">
    <source>
        <dbReference type="SAM" id="MobiDB-lite"/>
    </source>
</evidence>
<evidence type="ECO:0000256" key="2">
    <source>
        <dbReference type="SAM" id="Phobius"/>
    </source>
</evidence>
<proteinExistence type="predicted"/>
<feature type="transmembrane region" description="Helical" evidence="2">
    <location>
        <begin position="21"/>
        <end position="38"/>
    </location>
</feature>
<dbReference type="SUPFAM" id="SSF52540">
    <property type="entry name" value="P-loop containing nucleoside triphosphate hydrolases"/>
    <property type="match status" value="1"/>
</dbReference>
<reference evidence="3 4" key="2">
    <citation type="submission" date="2020-08" db="EMBL/GenBank/DDBJ databases">
        <authorList>
            <person name="Partida-Martinez L."/>
            <person name="Huntemann M."/>
            <person name="Clum A."/>
            <person name="Wang J."/>
            <person name="Palaniappan K."/>
            <person name="Ritter S."/>
            <person name="Chen I.-M."/>
            <person name="Stamatis D."/>
            <person name="Reddy T."/>
            <person name="O'Malley R."/>
            <person name="Daum C."/>
            <person name="Shapiro N."/>
            <person name="Ivanova N."/>
            <person name="Kyrpides N."/>
            <person name="Woyke T."/>
        </authorList>
    </citation>
    <scope>NUCLEOTIDE SEQUENCE [LARGE SCALE GENOMIC DNA]</scope>
    <source>
        <strain evidence="3 4">AS2.23</strain>
    </source>
</reference>
<dbReference type="PANTHER" id="PTHR32309">
    <property type="entry name" value="TYROSINE-PROTEIN KINASE"/>
    <property type="match status" value="1"/>
</dbReference>
<dbReference type="Proteomes" id="UP000533269">
    <property type="component" value="Unassembled WGS sequence"/>
</dbReference>
<dbReference type="EMBL" id="JACHVY010000001">
    <property type="protein sequence ID" value="MBB2900796.1"/>
    <property type="molecule type" value="Genomic_DNA"/>
</dbReference>
<evidence type="ECO:0000313" key="4">
    <source>
        <dbReference type="Proteomes" id="UP000533269"/>
    </source>
</evidence>
<keyword evidence="2" id="KW-1133">Transmembrane helix</keyword>
<accession>A0A7W4XW94</accession>
<organism evidence="3 4">
    <name type="scientific">Kineococcus radiotolerans</name>
    <dbReference type="NCBI Taxonomy" id="131568"/>
    <lineage>
        <taxon>Bacteria</taxon>
        <taxon>Bacillati</taxon>
        <taxon>Actinomycetota</taxon>
        <taxon>Actinomycetes</taxon>
        <taxon>Kineosporiales</taxon>
        <taxon>Kineosporiaceae</taxon>
        <taxon>Kineococcus</taxon>
    </lineage>
</organism>